<keyword evidence="3" id="KW-1185">Reference proteome</keyword>
<dbReference type="PANTHER" id="PTHR43649:SF14">
    <property type="entry name" value="BLR3389 PROTEIN"/>
    <property type="match status" value="1"/>
</dbReference>
<dbReference type="InterPro" id="IPR006059">
    <property type="entry name" value="SBP"/>
</dbReference>
<dbReference type="SUPFAM" id="SSF53850">
    <property type="entry name" value="Periplasmic binding protein-like II"/>
    <property type="match status" value="1"/>
</dbReference>
<dbReference type="PANTHER" id="PTHR43649">
    <property type="entry name" value="ARABINOSE-BINDING PROTEIN-RELATED"/>
    <property type="match status" value="1"/>
</dbReference>
<dbReference type="Proteomes" id="UP000287352">
    <property type="component" value="Unassembled WGS sequence"/>
</dbReference>
<proteinExistence type="predicted"/>
<dbReference type="InterPro" id="IPR050490">
    <property type="entry name" value="Bact_solute-bd_prot1"/>
</dbReference>
<gene>
    <name evidence="2" type="ORF">KTT_38840</name>
</gene>
<keyword evidence="1" id="KW-0732">Signal</keyword>
<evidence type="ECO:0000313" key="2">
    <source>
        <dbReference type="EMBL" id="GCE14025.1"/>
    </source>
</evidence>
<comment type="caution">
    <text evidence="2">The sequence shown here is derived from an EMBL/GenBank/DDBJ whole genome shotgun (WGS) entry which is preliminary data.</text>
</comment>
<feature type="signal peptide" evidence="1">
    <location>
        <begin position="1"/>
        <end position="21"/>
    </location>
</feature>
<evidence type="ECO:0000313" key="3">
    <source>
        <dbReference type="Proteomes" id="UP000287352"/>
    </source>
</evidence>
<reference evidence="3" key="1">
    <citation type="submission" date="2018-12" db="EMBL/GenBank/DDBJ databases">
        <title>Tengunoibacter tsumagoiensis gen. nov., sp. nov., Dictyobacter kobayashii sp. nov., D. alpinus sp. nov., and D. joshuensis sp. nov. and description of Dictyobacteraceae fam. nov. within the order Ktedonobacterales isolated from Tengu-no-mugimeshi.</title>
        <authorList>
            <person name="Wang C.M."/>
            <person name="Zheng Y."/>
            <person name="Sakai Y."/>
            <person name="Toyoda A."/>
            <person name="Minakuchi Y."/>
            <person name="Abe K."/>
            <person name="Yokota A."/>
            <person name="Yabe S."/>
        </authorList>
    </citation>
    <scope>NUCLEOTIDE SEQUENCE [LARGE SCALE GENOMIC DNA]</scope>
    <source>
        <strain evidence="3">Uno3</strain>
    </source>
</reference>
<dbReference type="PROSITE" id="PS51257">
    <property type="entry name" value="PROKAR_LIPOPROTEIN"/>
    <property type="match status" value="1"/>
</dbReference>
<accession>A0A402A4U0</accession>
<feature type="chain" id="PRO_5019128060" description="ABC transporter substrate-binding protein" evidence="1">
    <location>
        <begin position="22"/>
        <end position="453"/>
    </location>
</feature>
<dbReference type="Pfam" id="PF01547">
    <property type="entry name" value="SBP_bac_1"/>
    <property type="match status" value="1"/>
</dbReference>
<dbReference type="AlphaFoldDB" id="A0A402A4U0"/>
<evidence type="ECO:0000256" key="1">
    <source>
        <dbReference type="SAM" id="SignalP"/>
    </source>
</evidence>
<evidence type="ECO:0008006" key="4">
    <source>
        <dbReference type="Google" id="ProtNLM"/>
    </source>
</evidence>
<dbReference type="EMBL" id="BIFR01000001">
    <property type="protein sequence ID" value="GCE14025.1"/>
    <property type="molecule type" value="Genomic_DNA"/>
</dbReference>
<sequence length="453" mass="48659">MSIPKRLLALVIVSMSIILTACGGSTSGSSSSTTLTMWTWKLPHLPGLQQIAKNYEAKTGIKVKVNAYNPDDVYRTKISTAAQSGDLPDIISYWTGSQWDLAGSGVLSDITDKVDSSWQNQFMPGTYDKGSVFSQTQYDTCQKDPKCTYKNVQAGRAFSVPYASGQAMYIYANKSLLKEAGLSIDTPPQTAEDWLTMMETVKAKTGKAGVIAGAQNPNVMEFWLYRPLMMTSCGVQTYDAIYAGKDSFANPCSLKVLNWINQLSTEKLWTADVLQKDINPADQDFSQGKAAFDIGGTYTLSFLLSQGMKESDIVTFPVPALKGAALDHLSISADSLIEAGVAKNSPHQKEALDFLKYLTSQDQAEVFAKMVGDLPASKISSDPDKVGPVIPGLVKGLSADSPFIQSKVAPLLDTEKALDLGLQQFITGETNPAALAAKVDAANKAAWAAHSGA</sequence>
<dbReference type="RefSeq" id="WP_126581506.1">
    <property type="nucleotide sequence ID" value="NZ_BIFR01000001.1"/>
</dbReference>
<dbReference type="OrthoDB" id="9798191at2"/>
<dbReference type="Gene3D" id="3.40.190.10">
    <property type="entry name" value="Periplasmic binding protein-like II"/>
    <property type="match status" value="2"/>
</dbReference>
<organism evidence="2 3">
    <name type="scientific">Tengunoibacter tsumagoiensis</name>
    <dbReference type="NCBI Taxonomy" id="2014871"/>
    <lineage>
        <taxon>Bacteria</taxon>
        <taxon>Bacillati</taxon>
        <taxon>Chloroflexota</taxon>
        <taxon>Ktedonobacteria</taxon>
        <taxon>Ktedonobacterales</taxon>
        <taxon>Dictyobacteraceae</taxon>
        <taxon>Tengunoibacter</taxon>
    </lineage>
</organism>
<name>A0A402A4U0_9CHLR</name>
<protein>
    <recommendedName>
        <fullName evidence="4">ABC transporter substrate-binding protein</fullName>
    </recommendedName>
</protein>